<dbReference type="Pfam" id="PF13560">
    <property type="entry name" value="HTH_31"/>
    <property type="match status" value="1"/>
</dbReference>
<protein>
    <submittedName>
        <fullName evidence="2">Helix-turn-helix transcriptional regulator</fullName>
    </submittedName>
</protein>
<gene>
    <name evidence="2" type="ORF">GCM10009757_38510</name>
</gene>
<accession>A0ABN2VCI0</accession>
<evidence type="ECO:0000259" key="1">
    <source>
        <dbReference type="Pfam" id="PF19054"/>
    </source>
</evidence>
<organism evidence="2 3">
    <name type="scientific">Streptomyces cheonanensis</name>
    <dbReference type="NCBI Taxonomy" id="312720"/>
    <lineage>
        <taxon>Bacteria</taxon>
        <taxon>Bacillati</taxon>
        <taxon>Actinomycetota</taxon>
        <taxon>Actinomycetes</taxon>
        <taxon>Kitasatosporales</taxon>
        <taxon>Streptomycetaceae</taxon>
        <taxon>Streptomyces</taxon>
    </lineage>
</organism>
<proteinExistence type="predicted"/>
<dbReference type="InterPro" id="IPR043917">
    <property type="entry name" value="DUF5753"/>
</dbReference>
<dbReference type="Pfam" id="PF19054">
    <property type="entry name" value="DUF5753"/>
    <property type="match status" value="1"/>
</dbReference>
<comment type="caution">
    <text evidence="2">The sequence shown here is derived from an EMBL/GenBank/DDBJ whole genome shotgun (WGS) entry which is preliminary data.</text>
</comment>
<reference evidence="2 3" key="1">
    <citation type="journal article" date="2019" name="Int. J. Syst. Evol. Microbiol.">
        <title>The Global Catalogue of Microorganisms (GCM) 10K type strain sequencing project: providing services to taxonomists for standard genome sequencing and annotation.</title>
        <authorList>
            <consortium name="The Broad Institute Genomics Platform"/>
            <consortium name="The Broad Institute Genome Sequencing Center for Infectious Disease"/>
            <person name="Wu L."/>
            <person name="Ma J."/>
        </authorList>
    </citation>
    <scope>NUCLEOTIDE SEQUENCE [LARGE SCALE GENOMIC DNA]</scope>
    <source>
        <strain evidence="2 3">JCM 14549</strain>
    </source>
</reference>
<evidence type="ECO:0000313" key="3">
    <source>
        <dbReference type="Proteomes" id="UP001403094"/>
    </source>
</evidence>
<feature type="domain" description="DUF5753" evidence="1">
    <location>
        <begin position="89"/>
        <end position="266"/>
    </location>
</feature>
<sequence length="271" mass="30918">MADESSQFPVSYRYFGSQFQLWRQNAQVRRETIAEAANYSVDTVKSVEQGRRRVPPRLAEIADEMFGARGLLLAGIPYLKRERYPERSRSYFQYEGEAISLWWYEVALIPGLLQTEAYARALIGDHYPPLDDETVEERVSARLERQTLFASKPPVACNFVMYEAALRCPMGGAEVQKEQLLHLLEIARLRHVSIQVLPFERVVPPALSGPMVLLETADHDRFVLVEGQSLSQLTSDPEEVSVMTQSYGMIRMQALSQEESTRFIERLAGEL</sequence>
<dbReference type="RefSeq" id="WP_346071182.1">
    <property type="nucleotide sequence ID" value="NZ_BAAANQ010000008.1"/>
</dbReference>
<dbReference type="Proteomes" id="UP001403094">
    <property type="component" value="Unassembled WGS sequence"/>
</dbReference>
<name>A0ABN2VCI0_9ACTN</name>
<keyword evidence="3" id="KW-1185">Reference proteome</keyword>
<evidence type="ECO:0000313" key="2">
    <source>
        <dbReference type="EMBL" id="GAA2058510.1"/>
    </source>
</evidence>
<dbReference type="EMBL" id="BAAANQ010000008">
    <property type="protein sequence ID" value="GAA2058510.1"/>
    <property type="molecule type" value="Genomic_DNA"/>
</dbReference>